<keyword evidence="3" id="KW-0808">Transferase</keyword>
<dbReference type="GO" id="GO:0008353">
    <property type="term" value="F:RNA polymerase II CTD heptapeptide repeat kinase activity"/>
    <property type="evidence" value="ECO:0007669"/>
    <property type="project" value="UniProtKB-EC"/>
</dbReference>
<dbReference type="Gene3D" id="1.10.510.10">
    <property type="entry name" value="Transferase(Phosphotransferase) domain 1"/>
    <property type="match status" value="1"/>
</dbReference>
<evidence type="ECO:0000313" key="10">
    <source>
        <dbReference type="Proteomes" id="UP000314982"/>
    </source>
</evidence>
<keyword evidence="5" id="KW-0418">Kinase</keyword>
<keyword evidence="6" id="KW-0067">ATP-binding</keyword>
<organism evidence="9 10">
    <name type="scientific">Hucho hucho</name>
    <name type="common">huchen</name>
    <dbReference type="NCBI Taxonomy" id="62062"/>
    <lineage>
        <taxon>Eukaryota</taxon>
        <taxon>Metazoa</taxon>
        <taxon>Chordata</taxon>
        <taxon>Craniata</taxon>
        <taxon>Vertebrata</taxon>
        <taxon>Euteleostomi</taxon>
        <taxon>Actinopterygii</taxon>
        <taxon>Neopterygii</taxon>
        <taxon>Teleostei</taxon>
        <taxon>Protacanthopterygii</taxon>
        <taxon>Salmoniformes</taxon>
        <taxon>Salmonidae</taxon>
        <taxon>Salmoninae</taxon>
        <taxon>Hucho</taxon>
    </lineage>
</organism>
<evidence type="ECO:0000313" key="9">
    <source>
        <dbReference type="Ensembl" id="ENSHHUP00000015144.1"/>
    </source>
</evidence>
<dbReference type="PANTHER" id="PTHR24056">
    <property type="entry name" value="CELL DIVISION PROTEIN KINASE"/>
    <property type="match status" value="1"/>
</dbReference>
<feature type="region of interest" description="Disordered" evidence="7">
    <location>
        <begin position="188"/>
        <end position="208"/>
    </location>
</feature>
<dbReference type="InterPro" id="IPR011009">
    <property type="entry name" value="Kinase-like_dom_sf"/>
</dbReference>
<evidence type="ECO:0000259" key="8">
    <source>
        <dbReference type="PROSITE" id="PS50011"/>
    </source>
</evidence>
<dbReference type="SUPFAM" id="SSF56112">
    <property type="entry name" value="Protein kinase-like (PK-like)"/>
    <property type="match status" value="1"/>
</dbReference>
<dbReference type="GO" id="GO:0070985">
    <property type="term" value="C:transcription factor TFIIK complex"/>
    <property type="evidence" value="ECO:0007669"/>
    <property type="project" value="TreeGrafter"/>
</dbReference>
<dbReference type="InterPro" id="IPR000719">
    <property type="entry name" value="Prot_kinase_dom"/>
</dbReference>
<dbReference type="GeneTree" id="ENSGT00940000155179"/>
<dbReference type="Ensembl" id="ENSHHUT00000015671.1">
    <property type="protein sequence ID" value="ENSHHUP00000015144.1"/>
    <property type="gene ID" value="ENSHHUG00000009382.1"/>
</dbReference>
<proteinExistence type="predicted"/>
<dbReference type="GO" id="GO:0004693">
    <property type="term" value="F:cyclin-dependent protein serine/threonine kinase activity"/>
    <property type="evidence" value="ECO:0007669"/>
    <property type="project" value="TreeGrafter"/>
</dbReference>
<evidence type="ECO:0000256" key="1">
    <source>
        <dbReference type="ARBA" id="ARBA00012409"/>
    </source>
</evidence>
<keyword evidence="4" id="KW-0547">Nucleotide-binding</keyword>
<dbReference type="GO" id="GO:0005524">
    <property type="term" value="F:ATP binding"/>
    <property type="evidence" value="ECO:0007669"/>
    <property type="project" value="UniProtKB-KW"/>
</dbReference>
<sequence>MAPDECPVSLPIHQTQLESRKTDPLRVIINDTSLVLTPAKIKGFIVMTTGPGLYLLHSEILCEYDLKPNNLLLDENGLLRLSDFGLTKTLGRPTVYTHQVVTCRWCCSPELLFGARMYGVGVDMWAMGCILVELLQVHTHHKLKHIFSAAGDDLLERLQGLFTFNPSTRLTATQPLRVRYFTNRPGLIPGPQLPQHNSSAEPLKSESRGKEMVWRQGMNNIHRHTHTSALESIAQTTLFHHTPELEG</sequence>
<reference evidence="9" key="2">
    <citation type="submission" date="2025-08" db="UniProtKB">
        <authorList>
            <consortium name="Ensembl"/>
        </authorList>
    </citation>
    <scope>IDENTIFICATION</scope>
</reference>
<evidence type="ECO:0000256" key="7">
    <source>
        <dbReference type="SAM" id="MobiDB-lite"/>
    </source>
</evidence>
<dbReference type="Pfam" id="PF00069">
    <property type="entry name" value="Pkinase"/>
    <property type="match status" value="1"/>
</dbReference>
<reference evidence="10" key="1">
    <citation type="submission" date="2018-06" db="EMBL/GenBank/DDBJ databases">
        <title>Genome assembly of Danube salmon.</title>
        <authorList>
            <person name="Macqueen D.J."/>
            <person name="Gundappa M.K."/>
        </authorList>
    </citation>
    <scope>NUCLEOTIDE SEQUENCE [LARGE SCALE GENOMIC DNA]</scope>
</reference>
<dbReference type="PROSITE" id="PS50011">
    <property type="entry name" value="PROTEIN_KINASE_DOM"/>
    <property type="match status" value="1"/>
</dbReference>
<dbReference type="GO" id="GO:0045944">
    <property type="term" value="P:positive regulation of transcription by RNA polymerase II"/>
    <property type="evidence" value="ECO:0007669"/>
    <property type="project" value="TreeGrafter"/>
</dbReference>
<evidence type="ECO:0000256" key="3">
    <source>
        <dbReference type="ARBA" id="ARBA00022679"/>
    </source>
</evidence>
<dbReference type="GO" id="GO:0005737">
    <property type="term" value="C:cytoplasm"/>
    <property type="evidence" value="ECO:0007669"/>
    <property type="project" value="TreeGrafter"/>
</dbReference>
<dbReference type="SMART" id="SM00220">
    <property type="entry name" value="S_TKc"/>
    <property type="match status" value="1"/>
</dbReference>
<dbReference type="Proteomes" id="UP000314982">
    <property type="component" value="Unassembled WGS sequence"/>
</dbReference>
<accession>A0A4W5KVH3</accession>
<evidence type="ECO:0000256" key="5">
    <source>
        <dbReference type="ARBA" id="ARBA00022777"/>
    </source>
</evidence>
<reference evidence="9" key="3">
    <citation type="submission" date="2025-09" db="UniProtKB">
        <authorList>
            <consortium name="Ensembl"/>
        </authorList>
    </citation>
    <scope>IDENTIFICATION</scope>
</reference>
<keyword evidence="10" id="KW-1185">Reference proteome</keyword>
<dbReference type="AlphaFoldDB" id="A0A4W5KVH3"/>
<dbReference type="InterPro" id="IPR050108">
    <property type="entry name" value="CDK"/>
</dbReference>
<keyword evidence="2" id="KW-0723">Serine/threonine-protein kinase</keyword>
<name>A0A4W5KVH3_9TELE</name>
<evidence type="ECO:0000256" key="4">
    <source>
        <dbReference type="ARBA" id="ARBA00022741"/>
    </source>
</evidence>
<protein>
    <recommendedName>
        <fullName evidence="1">[RNA-polymerase]-subunit kinase</fullName>
        <ecNumber evidence="1">2.7.11.23</ecNumber>
    </recommendedName>
</protein>
<evidence type="ECO:0000256" key="6">
    <source>
        <dbReference type="ARBA" id="ARBA00022840"/>
    </source>
</evidence>
<evidence type="ECO:0000256" key="2">
    <source>
        <dbReference type="ARBA" id="ARBA00022527"/>
    </source>
</evidence>
<feature type="domain" description="Protein kinase" evidence="8">
    <location>
        <begin position="1"/>
        <end position="181"/>
    </location>
</feature>
<dbReference type="EC" id="2.7.11.23" evidence="1"/>
<dbReference type="PANTHER" id="PTHR24056:SF0">
    <property type="entry name" value="CYCLIN-DEPENDENT KINASE 7"/>
    <property type="match status" value="1"/>
</dbReference>